<organism evidence="1 2">
    <name type="scientific">Luteibacter rhizovicinus DSM 16549</name>
    <dbReference type="NCBI Taxonomy" id="1440763"/>
    <lineage>
        <taxon>Bacteria</taxon>
        <taxon>Pseudomonadati</taxon>
        <taxon>Pseudomonadota</taxon>
        <taxon>Gammaproteobacteria</taxon>
        <taxon>Lysobacterales</taxon>
        <taxon>Rhodanobacteraceae</taxon>
        <taxon>Luteibacter</taxon>
    </lineage>
</organism>
<dbReference type="KEGG" id="lrz:BJI69_03320"/>
<reference evidence="2" key="1">
    <citation type="submission" date="2016-09" db="EMBL/GenBank/DDBJ databases">
        <authorList>
            <person name="Lysoe E."/>
        </authorList>
    </citation>
    <scope>NUCLEOTIDE SEQUENCE [LARGE SCALE GENOMIC DNA]</scope>
    <source>
        <strain evidence="2">LJ96T</strain>
    </source>
</reference>
<keyword evidence="2" id="KW-1185">Reference proteome</keyword>
<dbReference type="EMBL" id="CP017480">
    <property type="protein sequence ID" value="APG03030.1"/>
    <property type="molecule type" value="Genomic_DNA"/>
</dbReference>
<name>A0A1L3EPS9_9GAMM</name>
<accession>A0A1L3EPS9</accession>
<dbReference type="STRING" id="1440763.BJI69_03320"/>
<evidence type="ECO:0000313" key="1">
    <source>
        <dbReference type="EMBL" id="APG03030.1"/>
    </source>
</evidence>
<sequence length="69" mass="7659">MYAESDHVGLGSFGGHIVSAPWNVTWRSYAGDLGDVERNTVRGLHIFGDDMAHLTTRYTSATDCNLTEW</sequence>
<dbReference type="Proteomes" id="UP000182987">
    <property type="component" value="Chromosome"/>
</dbReference>
<proteinExistence type="predicted"/>
<evidence type="ECO:0000313" key="2">
    <source>
        <dbReference type="Proteomes" id="UP000182987"/>
    </source>
</evidence>
<gene>
    <name evidence="1" type="ORF">BJI69_03320</name>
</gene>
<dbReference type="AlphaFoldDB" id="A0A1L3EPS9"/>
<protein>
    <submittedName>
        <fullName evidence="1">Uncharacterized protein</fullName>
    </submittedName>
</protein>